<feature type="non-terminal residue" evidence="2">
    <location>
        <position position="94"/>
    </location>
</feature>
<feature type="region of interest" description="Disordered" evidence="1">
    <location>
        <begin position="30"/>
        <end position="81"/>
    </location>
</feature>
<gene>
    <name evidence="2" type="ORF">G3480_27525</name>
</gene>
<keyword evidence="3" id="KW-1185">Reference proteome</keyword>
<reference evidence="3" key="1">
    <citation type="journal article" date="2020" name="Microbiol. Resour. Announc.">
        <title>Draft Genome Sequences of Thiorhodococcus mannitoliphagus and Thiorhodococcus minor, Purple Sulfur Photosynthetic Bacteria in the Gammaproteobacterial Family Chromatiaceae.</title>
        <authorList>
            <person name="Aviles F.A."/>
            <person name="Meyer T.E."/>
            <person name="Kyndt J.A."/>
        </authorList>
    </citation>
    <scope>NUCLEOTIDE SEQUENCE [LARGE SCALE GENOMIC DNA]</scope>
    <source>
        <strain evidence="3">DSM 18266</strain>
    </source>
</reference>
<dbReference type="Proteomes" id="UP000471640">
    <property type="component" value="Unassembled WGS sequence"/>
</dbReference>
<dbReference type="AlphaFoldDB" id="A0A6P1E2F0"/>
<evidence type="ECO:0000256" key="1">
    <source>
        <dbReference type="SAM" id="MobiDB-lite"/>
    </source>
</evidence>
<accession>A0A6P1E2F0</accession>
<dbReference type="RefSeq" id="WP_206171959.1">
    <property type="nucleotide sequence ID" value="NZ_JAAIJR010000497.1"/>
</dbReference>
<comment type="caution">
    <text evidence="2">The sequence shown here is derived from an EMBL/GenBank/DDBJ whole genome shotgun (WGS) entry which is preliminary data.</text>
</comment>
<organism evidence="2 3">
    <name type="scientific">Thiorhodococcus mannitoliphagus</name>
    <dbReference type="NCBI Taxonomy" id="329406"/>
    <lineage>
        <taxon>Bacteria</taxon>
        <taxon>Pseudomonadati</taxon>
        <taxon>Pseudomonadota</taxon>
        <taxon>Gammaproteobacteria</taxon>
        <taxon>Chromatiales</taxon>
        <taxon>Chromatiaceae</taxon>
        <taxon>Thiorhodococcus</taxon>
    </lineage>
</organism>
<dbReference type="EMBL" id="JAAIJR010000497">
    <property type="protein sequence ID" value="NEX23950.1"/>
    <property type="molecule type" value="Genomic_DNA"/>
</dbReference>
<name>A0A6P1E2F0_9GAMM</name>
<sequence>MAQSVAAFWEEQTLPPPEEKGAILVCTADGKGVPTRRETAPNKPPVPASSAHAVTDKPPQEAPAPSMAEKDLHPSGPRAGTKKMALLGAVYTIN</sequence>
<reference evidence="2 3" key="2">
    <citation type="submission" date="2020-02" db="EMBL/GenBank/DDBJ databases">
        <title>Genome sequences of Thiorhodococcus mannitoliphagus and Thiorhodococcus minor, purple sulfur photosynthetic bacteria in the gammaproteobacterial family, Chromatiaceae.</title>
        <authorList>
            <person name="Aviles F.A."/>
            <person name="Meyer T.E."/>
            <person name="Kyndt J.A."/>
        </authorList>
    </citation>
    <scope>NUCLEOTIDE SEQUENCE [LARGE SCALE GENOMIC DNA]</scope>
    <source>
        <strain evidence="2 3">DSM 18266</strain>
    </source>
</reference>
<evidence type="ECO:0000313" key="2">
    <source>
        <dbReference type="EMBL" id="NEX23950.1"/>
    </source>
</evidence>
<protein>
    <submittedName>
        <fullName evidence="2">Uncharacterized protein</fullName>
    </submittedName>
</protein>
<feature type="region of interest" description="Disordered" evidence="1">
    <location>
        <begin position="1"/>
        <end position="20"/>
    </location>
</feature>
<proteinExistence type="predicted"/>
<evidence type="ECO:0000313" key="3">
    <source>
        <dbReference type="Proteomes" id="UP000471640"/>
    </source>
</evidence>